<dbReference type="InParanoid" id="A0A168QT06"/>
<dbReference type="Proteomes" id="UP000078561">
    <property type="component" value="Unassembled WGS sequence"/>
</dbReference>
<dbReference type="OrthoDB" id="20273at2759"/>
<proteinExistence type="predicted"/>
<keyword evidence="2" id="KW-1185">Reference proteome</keyword>
<evidence type="ECO:0000313" key="1">
    <source>
        <dbReference type="EMBL" id="SAM05497.1"/>
    </source>
</evidence>
<dbReference type="STRING" id="4829.A0A168QT06"/>
<accession>A0A168QT06</accession>
<dbReference type="AlphaFoldDB" id="A0A168QT06"/>
<dbReference type="SUPFAM" id="SSF117070">
    <property type="entry name" value="LEA14-like"/>
    <property type="match status" value="1"/>
</dbReference>
<sequence>MVVFAITAGILAALFQMPTITFNGATDHPDGLPRFENLTSTGNSSIGAFNINMGLNFTITNPNVEGLVFDKIKALAYYPIQPTRPFGGGNMTHLTINPGSTTQFVFPFQLHYDPTLDPGYAILFDMMTRCGFLGPPHQQDIQVNYDLKPTVRVVGVPVSPTIHQTASFPCPVQNGQLTMPKGLLSA</sequence>
<name>A0A168QT06_ABSGL</name>
<reference evidence="1" key="1">
    <citation type="submission" date="2016-04" db="EMBL/GenBank/DDBJ databases">
        <authorList>
            <person name="Evans L.H."/>
            <person name="Alamgir A."/>
            <person name="Owens N."/>
            <person name="Weber N.D."/>
            <person name="Virtaneva K."/>
            <person name="Barbian K."/>
            <person name="Babar A."/>
            <person name="Rosenke K."/>
        </authorList>
    </citation>
    <scope>NUCLEOTIDE SEQUENCE [LARGE SCALE GENOMIC DNA]</scope>
    <source>
        <strain evidence="1">CBS 101.48</strain>
    </source>
</reference>
<organism evidence="1">
    <name type="scientific">Absidia glauca</name>
    <name type="common">Pin mould</name>
    <dbReference type="NCBI Taxonomy" id="4829"/>
    <lineage>
        <taxon>Eukaryota</taxon>
        <taxon>Fungi</taxon>
        <taxon>Fungi incertae sedis</taxon>
        <taxon>Mucoromycota</taxon>
        <taxon>Mucoromycotina</taxon>
        <taxon>Mucoromycetes</taxon>
        <taxon>Mucorales</taxon>
        <taxon>Cunninghamellaceae</taxon>
        <taxon>Absidia</taxon>
    </lineage>
</organism>
<evidence type="ECO:0008006" key="3">
    <source>
        <dbReference type="Google" id="ProtNLM"/>
    </source>
</evidence>
<dbReference type="OMA" id="MTHLTIN"/>
<protein>
    <recommendedName>
        <fullName evidence="3">Late embryogenesis abundant protein LEA-2 subgroup domain-containing protein</fullName>
    </recommendedName>
</protein>
<evidence type="ECO:0000313" key="2">
    <source>
        <dbReference type="Proteomes" id="UP000078561"/>
    </source>
</evidence>
<gene>
    <name evidence="1" type="primary">ABSGL_11372.1 scaffold 12295</name>
</gene>
<dbReference type="EMBL" id="LT554468">
    <property type="protein sequence ID" value="SAM05497.1"/>
    <property type="molecule type" value="Genomic_DNA"/>
</dbReference>